<dbReference type="InterPro" id="IPR051602">
    <property type="entry name" value="ACC_Biotin_Carboxylase"/>
</dbReference>
<dbReference type="PROSITE" id="PS50968">
    <property type="entry name" value="BIOTINYL_LIPOYL"/>
    <property type="match status" value="1"/>
</dbReference>
<comment type="function">
    <text evidence="2">This protein is a component of the acetyl coenzyme A carboxylase complex; first, biotin carboxylase catalyzes the carboxylation of the carrier protein and then the transcarboxylase transfers the carboxyl group to form malonyl-CoA.</text>
</comment>
<gene>
    <name evidence="17" type="ORF">EC844_1312</name>
</gene>
<evidence type="ECO:0000256" key="8">
    <source>
        <dbReference type="ARBA" id="ARBA00022741"/>
    </source>
</evidence>
<dbReference type="InterPro" id="IPR005479">
    <property type="entry name" value="CPAse_ATP-bd"/>
</dbReference>
<feature type="domain" description="Lipoyl-binding" evidence="14">
    <location>
        <begin position="509"/>
        <end position="586"/>
    </location>
</feature>
<evidence type="ECO:0000256" key="5">
    <source>
        <dbReference type="ARBA" id="ARBA00013263"/>
    </source>
</evidence>
<dbReference type="PROSITE" id="PS00188">
    <property type="entry name" value="BIOTIN"/>
    <property type="match status" value="1"/>
</dbReference>
<comment type="cofactor">
    <cofactor evidence="1">
        <name>biotin</name>
        <dbReference type="ChEBI" id="CHEBI:57586"/>
    </cofactor>
</comment>
<organism evidence="17 18">
    <name type="scientific">Acinetobacter calcoaceticus</name>
    <dbReference type="NCBI Taxonomy" id="471"/>
    <lineage>
        <taxon>Bacteria</taxon>
        <taxon>Pseudomonadati</taxon>
        <taxon>Pseudomonadota</taxon>
        <taxon>Gammaproteobacteria</taxon>
        <taxon>Moraxellales</taxon>
        <taxon>Moraxellaceae</taxon>
        <taxon>Acinetobacter</taxon>
        <taxon>Acinetobacter calcoaceticus/baumannii complex</taxon>
    </lineage>
</organism>
<feature type="domain" description="ATP-grasp" evidence="15">
    <location>
        <begin position="128"/>
        <end position="325"/>
    </location>
</feature>
<dbReference type="SUPFAM" id="SSF52440">
    <property type="entry name" value="PreATP-grasp domain"/>
    <property type="match status" value="1"/>
</dbReference>
<dbReference type="FunFam" id="3.40.50.20:FF:000010">
    <property type="entry name" value="Propionyl-CoA carboxylase subunit alpha"/>
    <property type="match status" value="1"/>
</dbReference>
<comment type="caution">
    <text evidence="17">The sequence shown here is derived from an EMBL/GenBank/DDBJ whole genome shotgun (WGS) entry which is preliminary data.</text>
</comment>
<evidence type="ECO:0000256" key="6">
    <source>
        <dbReference type="ARBA" id="ARBA00017242"/>
    </source>
</evidence>
<keyword evidence="8 13" id="KW-0547">Nucleotide-binding</keyword>
<dbReference type="InterPro" id="IPR011054">
    <property type="entry name" value="Rudment_hybrid_motif"/>
</dbReference>
<evidence type="ECO:0000256" key="1">
    <source>
        <dbReference type="ARBA" id="ARBA00001953"/>
    </source>
</evidence>
<dbReference type="SUPFAM" id="SSF51246">
    <property type="entry name" value="Rudiment single hybrid motif"/>
    <property type="match status" value="1"/>
</dbReference>
<dbReference type="InterPro" id="IPR000089">
    <property type="entry name" value="Biotin_lipoyl"/>
</dbReference>
<dbReference type="GO" id="GO:0005524">
    <property type="term" value="F:ATP binding"/>
    <property type="evidence" value="ECO:0007669"/>
    <property type="project" value="UniProtKB-UniRule"/>
</dbReference>
<dbReference type="GO" id="GO:0046872">
    <property type="term" value="F:metal ion binding"/>
    <property type="evidence" value="ECO:0007669"/>
    <property type="project" value="InterPro"/>
</dbReference>
<dbReference type="Gene3D" id="2.40.50.100">
    <property type="match status" value="1"/>
</dbReference>
<dbReference type="SMART" id="SM00878">
    <property type="entry name" value="Biotin_carb_C"/>
    <property type="match status" value="1"/>
</dbReference>
<dbReference type="PANTHER" id="PTHR48095:SF2">
    <property type="entry name" value="BIOTIN CARBOXYLASE, CHLOROPLASTIC"/>
    <property type="match status" value="1"/>
</dbReference>
<dbReference type="SUPFAM" id="SSF56059">
    <property type="entry name" value="Glutathione synthetase ATP-binding domain-like"/>
    <property type="match status" value="1"/>
</dbReference>
<evidence type="ECO:0000259" key="16">
    <source>
        <dbReference type="PROSITE" id="PS50979"/>
    </source>
</evidence>
<accession>A0A4R1XM68</accession>
<dbReference type="PROSITE" id="PS50975">
    <property type="entry name" value="ATP_GRASP"/>
    <property type="match status" value="1"/>
</dbReference>
<comment type="catalytic activity">
    <reaction evidence="12">
        <text>N(6)-biotinyl-L-lysyl-[protein] + hydrogencarbonate + ATP = N(6)-carboxybiotinyl-L-lysyl-[protein] + ADP + phosphate + H(+)</text>
        <dbReference type="Rhea" id="RHEA:13501"/>
        <dbReference type="Rhea" id="RHEA-COMP:10505"/>
        <dbReference type="Rhea" id="RHEA-COMP:10506"/>
        <dbReference type="ChEBI" id="CHEBI:15378"/>
        <dbReference type="ChEBI" id="CHEBI:17544"/>
        <dbReference type="ChEBI" id="CHEBI:30616"/>
        <dbReference type="ChEBI" id="CHEBI:43474"/>
        <dbReference type="ChEBI" id="CHEBI:83144"/>
        <dbReference type="ChEBI" id="CHEBI:83145"/>
        <dbReference type="ChEBI" id="CHEBI:456216"/>
        <dbReference type="EC" id="6.3.4.14"/>
    </reaction>
</comment>
<protein>
    <recommendedName>
        <fullName evidence="6">Biotin carboxylase</fullName>
        <ecNumber evidence="5">6.3.4.14</ecNumber>
    </recommendedName>
    <alternativeName>
        <fullName evidence="11">Acetyl-coenzyme A carboxylase biotin carboxylase subunit A</fullName>
    </alternativeName>
</protein>
<dbReference type="EMBL" id="SLVJ01000031">
    <property type="protein sequence ID" value="TCM60663.1"/>
    <property type="molecule type" value="Genomic_DNA"/>
</dbReference>
<dbReference type="InterPro" id="IPR011761">
    <property type="entry name" value="ATP-grasp"/>
</dbReference>
<keyword evidence="18" id="KW-1185">Reference proteome</keyword>
<dbReference type="InterPro" id="IPR005481">
    <property type="entry name" value="BC-like_N"/>
</dbReference>
<feature type="domain" description="Biotin carboxylation" evidence="16">
    <location>
        <begin position="9"/>
        <end position="454"/>
    </location>
</feature>
<evidence type="ECO:0000256" key="11">
    <source>
        <dbReference type="ARBA" id="ARBA00033786"/>
    </source>
</evidence>
<evidence type="ECO:0000256" key="12">
    <source>
        <dbReference type="ARBA" id="ARBA00048600"/>
    </source>
</evidence>
<keyword evidence="9 13" id="KW-0067">ATP-binding</keyword>
<proteinExistence type="predicted"/>
<dbReference type="PANTHER" id="PTHR48095">
    <property type="entry name" value="PYRUVATE CARBOXYLASE SUBUNIT A"/>
    <property type="match status" value="1"/>
</dbReference>
<dbReference type="OrthoDB" id="9763189at2"/>
<dbReference type="Pfam" id="PF02785">
    <property type="entry name" value="Biotin_carb_C"/>
    <property type="match status" value="1"/>
</dbReference>
<comment type="subunit">
    <text evidence="4">Acetyl-CoA carboxylase is a heterohexamer of biotin carboxyl carrier protein, biotin carboxylase and the two subunits of carboxyl transferase in a 2:2 complex.</text>
</comment>
<evidence type="ECO:0000256" key="7">
    <source>
        <dbReference type="ARBA" id="ARBA00022598"/>
    </source>
</evidence>
<dbReference type="InterPro" id="IPR011764">
    <property type="entry name" value="Biotin_carboxylation_dom"/>
</dbReference>
<dbReference type="InterPro" id="IPR005482">
    <property type="entry name" value="Biotin_COase_C"/>
</dbReference>
<keyword evidence="7" id="KW-0436">Ligase</keyword>
<evidence type="ECO:0000256" key="9">
    <source>
        <dbReference type="ARBA" id="ARBA00022840"/>
    </source>
</evidence>
<dbReference type="Pfam" id="PF02786">
    <property type="entry name" value="CPSase_L_D2"/>
    <property type="match status" value="1"/>
</dbReference>
<dbReference type="FunFam" id="3.30.1490.20:FF:000003">
    <property type="entry name" value="acetyl-CoA carboxylase isoform X1"/>
    <property type="match status" value="1"/>
</dbReference>
<dbReference type="InterPro" id="IPR001882">
    <property type="entry name" value="Biotin_BS"/>
</dbReference>
<evidence type="ECO:0000313" key="17">
    <source>
        <dbReference type="EMBL" id="TCM60663.1"/>
    </source>
</evidence>
<dbReference type="SUPFAM" id="SSF51230">
    <property type="entry name" value="Single hybrid motif"/>
    <property type="match status" value="1"/>
</dbReference>
<evidence type="ECO:0000256" key="13">
    <source>
        <dbReference type="PROSITE-ProRule" id="PRU00409"/>
    </source>
</evidence>
<dbReference type="EC" id="6.3.4.14" evidence="5"/>
<evidence type="ECO:0000256" key="2">
    <source>
        <dbReference type="ARBA" id="ARBA00003761"/>
    </source>
</evidence>
<dbReference type="Gene3D" id="3.30.470.20">
    <property type="entry name" value="ATP-grasp fold, B domain"/>
    <property type="match status" value="1"/>
</dbReference>
<evidence type="ECO:0000256" key="4">
    <source>
        <dbReference type="ARBA" id="ARBA00011750"/>
    </source>
</evidence>
<dbReference type="AlphaFoldDB" id="A0A4R1XM68"/>
<dbReference type="CDD" id="cd06850">
    <property type="entry name" value="biotinyl_domain"/>
    <property type="match status" value="1"/>
</dbReference>
<dbReference type="InterPro" id="IPR011053">
    <property type="entry name" value="Single_hybrid_motif"/>
</dbReference>
<dbReference type="Pfam" id="PF00364">
    <property type="entry name" value="Biotin_lipoyl"/>
    <property type="match status" value="1"/>
</dbReference>
<comment type="pathway">
    <text evidence="3">Lipid metabolism; malonyl-CoA biosynthesis; malonyl-CoA from acetyl-CoA: step 1/1.</text>
</comment>
<dbReference type="PROSITE" id="PS50979">
    <property type="entry name" value="BC"/>
    <property type="match status" value="1"/>
</dbReference>
<reference evidence="17 18" key="1">
    <citation type="submission" date="2019-03" db="EMBL/GenBank/DDBJ databases">
        <title>Genomic analyses of the natural microbiome of Caenorhabditis elegans.</title>
        <authorList>
            <person name="Samuel B."/>
        </authorList>
    </citation>
    <scope>NUCLEOTIDE SEQUENCE [LARGE SCALE GENOMIC DNA]</scope>
    <source>
        <strain evidence="17 18">JUb89</strain>
    </source>
</reference>
<dbReference type="Proteomes" id="UP000294963">
    <property type="component" value="Unassembled WGS sequence"/>
</dbReference>
<sequence length="586" mass="63213">MNATIPTKKTEKLLIANRGEIAVRIIHACRDLGIQSVALYANDDMDSLHVELADEAWGLAGDRATETYLNIAAIIEVAKKSKATMLHPGYGFLSERADFAQAVIDAGLKWVGPSPASIEKLGDKIEARKIAASVGAPLVQGTQEPLQSADEAVAFAQQYGLPMAIKAAFGGGGRGLKVAWQLEEVAELFASAVREAESAFGRGECFVEQYLDRPRHLEAQVIADQHGNTVVLGTRDCSLQRRNQKLIEEAPAPFLSEALQAEILTSAKNICQAAGYVGAGTVEYLLSQDGKLSFLEVNTRLQVEHPVTEQTTGIDLVVEQIRVAMGLELSIKDTPVALGHAIEFRINAEDPSRGFIPGFGHISLFEAPSGLGVRLDTGVRTGALVSRHFDSLMAKLIITGPTREVAIARAQRALKQFKIEGVASVLDFHRAVLQEPDFVEDFKVHTRWIENDFKADLSPAKRSIAQQHAPLVMSFIEIDGKLHRMGLPADLFAHAAVQSDASGQAKAQTAAHSASAQPQHLLAPMNGVISAWKVATGDQVEKGQVVAIMEAMKMEVQVLAQQSGQIQILSELHSSCDADQVIAEIQ</sequence>
<evidence type="ECO:0000313" key="18">
    <source>
        <dbReference type="Proteomes" id="UP000294963"/>
    </source>
</evidence>
<evidence type="ECO:0000256" key="3">
    <source>
        <dbReference type="ARBA" id="ARBA00004956"/>
    </source>
</evidence>
<dbReference type="InterPro" id="IPR016185">
    <property type="entry name" value="PreATP-grasp_dom_sf"/>
</dbReference>
<dbReference type="GO" id="GO:0004075">
    <property type="term" value="F:biotin carboxylase activity"/>
    <property type="evidence" value="ECO:0007669"/>
    <property type="project" value="UniProtKB-EC"/>
</dbReference>
<dbReference type="Pfam" id="PF00289">
    <property type="entry name" value="Biotin_carb_N"/>
    <property type="match status" value="1"/>
</dbReference>
<evidence type="ECO:0000259" key="15">
    <source>
        <dbReference type="PROSITE" id="PS50975"/>
    </source>
</evidence>
<keyword evidence="10" id="KW-0092">Biotin</keyword>
<evidence type="ECO:0000256" key="10">
    <source>
        <dbReference type="ARBA" id="ARBA00023267"/>
    </source>
</evidence>
<evidence type="ECO:0000259" key="14">
    <source>
        <dbReference type="PROSITE" id="PS50968"/>
    </source>
</evidence>
<name>A0A4R1XM68_ACICA</name>
<dbReference type="PROSITE" id="PS00867">
    <property type="entry name" value="CPSASE_2"/>
    <property type="match status" value="1"/>
</dbReference>